<keyword evidence="3" id="KW-0238">DNA-binding</keyword>
<comment type="subcellular location">
    <subcellularLocation>
        <location evidence="1">Nucleus</location>
    </subcellularLocation>
</comment>
<keyword evidence="4" id="KW-0804">Transcription</keyword>
<sequence length="357" mass="40205">MHQNPNLFTTIFVVYNPPTFSYRSHQHHIHSLDHHNSKKRTQKSAMEEIVSLIFHGRKLVKDLEEALPNIPNQPYLLISLCDEISRVFGDARERLSLVVQEYGHHEPPPTMEVGGGSGSVPEWLRSSHATDMVILHCPEHVEENMKQIDVHSEYQLPGWGNTEVPPEDGYTWRKYGQKEILGSRFPRGYYRCTHQKLYNCPAKKQVQKLDNDPNTFEVTYRGDHTCIMSSTAPSMPPLPPPAAEAIPIQSLPSHHDLPPSSSQTPQWLSMDIKQSVGDLYSITHHHGMQSYRNQSADIGGEAAGPSSPTTRYVEYGTGMTDLDLVDTMFNSGSSSNNSMELIFPQMEETKDGGDKTN</sequence>
<name>A0AAU9NLZ2_9ASTR</name>
<protein>
    <recommendedName>
        <fullName evidence="7">WRKY domain-containing protein</fullName>
    </recommendedName>
</protein>
<dbReference type="SUPFAM" id="SSF118290">
    <property type="entry name" value="WRKY DNA-binding domain"/>
    <property type="match status" value="1"/>
</dbReference>
<feature type="domain" description="WRKY" evidence="7">
    <location>
        <begin position="167"/>
        <end position="224"/>
    </location>
</feature>
<feature type="region of interest" description="Disordered" evidence="6">
    <location>
        <begin position="232"/>
        <end position="265"/>
    </location>
</feature>
<evidence type="ECO:0000259" key="7">
    <source>
        <dbReference type="PROSITE" id="PS50811"/>
    </source>
</evidence>
<dbReference type="InterPro" id="IPR036576">
    <property type="entry name" value="WRKY_dom_sf"/>
</dbReference>
<dbReference type="Proteomes" id="UP001157418">
    <property type="component" value="Unassembled WGS sequence"/>
</dbReference>
<feature type="compositionally biased region" description="Low complexity" evidence="6">
    <location>
        <begin position="243"/>
        <end position="262"/>
    </location>
</feature>
<evidence type="ECO:0000256" key="1">
    <source>
        <dbReference type="ARBA" id="ARBA00004123"/>
    </source>
</evidence>
<evidence type="ECO:0000313" key="9">
    <source>
        <dbReference type="Proteomes" id="UP001157418"/>
    </source>
</evidence>
<gene>
    <name evidence="8" type="ORF">LVIROSA_LOCUS25062</name>
</gene>
<keyword evidence="5" id="KW-0539">Nucleus</keyword>
<dbReference type="PANTHER" id="PTHR32096">
    <property type="entry name" value="WRKY TRANSCRIPTION FACTOR 30-RELATED-RELATED"/>
    <property type="match status" value="1"/>
</dbReference>
<comment type="caution">
    <text evidence="8">The sequence shown here is derived from an EMBL/GenBank/DDBJ whole genome shotgun (WGS) entry which is preliminary data.</text>
</comment>
<dbReference type="GO" id="GO:0003700">
    <property type="term" value="F:DNA-binding transcription factor activity"/>
    <property type="evidence" value="ECO:0007669"/>
    <property type="project" value="InterPro"/>
</dbReference>
<proteinExistence type="predicted"/>
<reference evidence="8 9" key="1">
    <citation type="submission" date="2022-01" db="EMBL/GenBank/DDBJ databases">
        <authorList>
            <person name="Xiong W."/>
            <person name="Schranz E."/>
        </authorList>
    </citation>
    <scope>NUCLEOTIDE SEQUENCE [LARGE SCALE GENOMIC DNA]</scope>
</reference>
<evidence type="ECO:0000256" key="4">
    <source>
        <dbReference type="ARBA" id="ARBA00023163"/>
    </source>
</evidence>
<evidence type="ECO:0000256" key="5">
    <source>
        <dbReference type="ARBA" id="ARBA00023242"/>
    </source>
</evidence>
<dbReference type="Pfam" id="PF03106">
    <property type="entry name" value="WRKY"/>
    <property type="match status" value="1"/>
</dbReference>
<dbReference type="SMART" id="SM00774">
    <property type="entry name" value="WRKY"/>
    <property type="match status" value="1"/>
</dbReference>
<accession>A0AAU9NLZ2</accession>
<dbReference type="InterPro" id="IPR003657">
    <property type="entry name" value="WRKY_dom"/>
</dbReference>
<dbReference type="GO" id="GO:0005634">
    <property type="term" value="C:nucleus"/>
    <property type="evidence" value="ECO:0007669"/>
    <property type="project" value="UniProtKB-SubCell"/>
</dbReference>
<dbReference type="PROSITE" id="PS50811">
    <property type="entry name" value="WRKY"/>
    <property type="match status" value="1"/>
</dbReference>
<dbReference type="Gene3D" id="2.20.25.80">
    <property type="entry name" value="WRKY domain"/>
    <property type="match status" value="1"/>
</dbReference>
<dbReference type="PANTHER" id="PTHR32096:SF146">
    <property type="entry name" value="WRKY TRANSCRIPTION FACTOR 19-RELATED"/>
    <property type="match status" value="1"/>
</dbReference>
<dbReference type="AlphaFoldDB" id="A0AAU9NLZ2"/>
<evidence type="ECO:0000313" key="8">
    <source>
        <dbReference type="EMBL" id="CAH1438826.1"/>
    </source>
</evidence>
<dbReference type="EMBL" id="CAKMRJ010004445">
    <property type="protein sequence ID" value="CAH1438826.1"/>
    <property type="molecule type" value="Genomic_DNA"/>
</dbReference>
<keyword evidence="9" id="KW-1185">Reference proteome</keyword>
<dbReference type="GO" id="GO:0000976">
    <property type="term" value="F:transcription cis-regulatory region binding"/>
    <property type="evidence" value="ECO:0007669"/>
    <property type="project" value="TreeGrafter"/>
</dbReference>
<dbReference type="InterPro" id="IPR044810">
    <property type="entry name" value="WRKY_plant"/>
</dbReference>
<evidence type="ECO:0000256" key="3">
    <source>
        <dbReference type="ARBA" id="ARBA00023125"/>
    </source>
</evidence>
<organism evidence="8 9">
    <name type="scientific">Lactuca virosa</name>
    <dbReference type="NCBI Taxonomy" id="75947"/>
    <lineage>
        <taxon>Eukaryota</taxon>
        <taxon>Viridiplantae</taxon>
        <taxon>Streptophyta</taxon>
        <taxon>Embryophyta</taxon>
        <taxon>Tracheophyta</taxon>
        <taxon>Spermatophyta</taxon>
        <taxon>Magnoliopsida</taxon>
        <taxon>eudicotyledons</taxon>
        <taxon>Gunneridae</taxon>
        <taxon>Pentapetalae</taxon>
        <taxon>asterids</taxon>
        <taxon>campanulids</taxon>
        <taxon>Asterales</taxon>
        <taxon>Asteraceae</taxon>
        <taxon>Cichorioideae</taxon>
        <taxon>Cichorieae</taxon>
        <taxon>Lactucinae</taxon>
        <taxon>Lactuca</taxon>
    </lineage>
</organism>
<evidence type="ECO:0000256" key="6">
    <source>
        <dbReference type="SAM" id="MobiDB-lite"/>
    </source>
</evidence>
<evidence type="ECO:0000256" key="2">
    <source>
        <dbReference type="ARBA" id="ARBA00023015"/>
    </source>
</evidence>
<keyword evidence="2" id="KW-0805">Transcription regulation</keyword>